<dbReference type="NCBIfam" id="NF003118">
    <property type="entry name" value="PRK04036.1-3"/>
    <property type="match status" value="1"/>
</dbReference>
<dbReference type="InterPro" id="IPR007185">
    <property type="entry name" value="DNA_pol_a/d/e_bsu"/>
</dbReference>
<dbReference type="GO" id="GO:0042575">
    <property type="term" value="C:DNA polymerase complex"/>
    <property type="evidence" value="ECO:0007669"/>
    <property type="project" value="TreeGrafter"/>
</dbReference>
<evidence type="ECO:0000256" key="10">
    <source>
        <dbReference type="ARBA" id="ARBA00022932"/>
    </source>
</evidence>
<sequence length="487" mass="54822">MKKELSFVLNYALNKGFQIHPDAFKILDDITDVKKLEKIIKEIVKEKTRQKKYQINQNDLETYLGIKDDPNLQSDLKVLSDPTEKITSGEGVKGYNAFFSSRFNKLKRIVSDRPESKKIKSIAVVKSKLQKEWEVEKDVYVCGLLTTRNAERNITKLVLEDPSGSIEGIIFDEELQKTAGTLLIDQFVIARVASAKNSGLMIKDLILPDLPEQKINKSESEVYVVFLSDLHIGSKYFMEDELVEFVKWISSPDPVARKVRFVLIGGDMVDGVGIYPNQNKELVCQTIEEQLQKAEDLLDKIPKNVKIVVMPGNHDPGRRALPQPAIPQKYNSGLWERENIEMVGNPALISLNGVKVLMFHGQSIDDIVKTTPGLSYDRPTDVMKNLLRARHLSPVYGSSTPIAPEVEDLLVIEDVPDIFHVGHVHKAQLDMYKGILLVNSGSWQKQTPFQASVGMVPNPGLAIIVNLKTFQVFHENYSSDSNNILQS</sequence>
<dbReference type="Gene3D" id="3.60.21.50">
    <property type="match status" value="1"/>
</dbReference>
<evidence type="ECO:0000256" key="11">
    <source>
        <dbReference type="ARBA" id="ARBA00023125"/>
    </source>
</evidence>
<dbReference type="GO" id="GO:0003677">
    <property type="term" value="F:DNA binding"/>
    <property type="evidence" value="ECO:0007669"/>
    <property type="project" value="UniProtKB-UniRule"/>
</dbReference>
<comment type="similarity">
    <text evidence="2 15">Belongs to the DNA polymerase delta/II small subunit family.</text>
</comment>
<keyword evidence="11 15" id="KW-0238">DNA-binding</keyword>
<dbReference type="InterPro" id="IPR011149">
    <property type="entry name" value="Pol2_small_arc"/>
</dbReference>
<dbReference type="HAMAP" id="MF_00325">
    <property type="entry name" value="DNApol_II_A_arch"/>
    <property type="match status" value="1"/>
</dbReference>
<evidence type="ECO:0000256" key="1">
    <source>
        <dbReference type="ARBA" id="ARBA00000563"/>
    </source>
</evidence>
<dbReference type="Pfam" id="PF04042">
    <property type="entry name" value="DNA_pol_E_B"/>
    <property type="match status" value="1"/>
</dbReference>
<evidence type="ECO:0000256" key="13">
    <source>
        <dbReference type="ARBA" id="ARBA00024817"/>
    </source>
</evidence>
<evidence type="ECO:0000256" key="15">
    <source>
        <dbReference type="HAMAP-Rule" id="MF_00325"/>
    </source>
</evidence>
<dbReference type="AlphaFoldDB" id="A0A2Z2HHB5"/>
<dbReference type="Proteomes" id="UP000249949">
    <property type="component" value="Chromosome"/>
</dbReference>
<dbReference type="PANTHER" id="PTHR10416:SF0">
    <property type="entry name" value="DNA POLYMERASE DELTA SUBUNIT 2"/>
    <property type="match status" value="1"/>
</dbReference>
<dbReference type="PANTHER" id="PTHR10416">
    <property type="entry name" value="DNA POLYMERASE DELTA SUBUNIT 2"/>
    <property type="match status" value="1"/>
</dbReference>
<dbReference type="InterPro" id="IPR029052">
    <property type="entry name" value="Metallo-depent_PP-like"/>
</dbReference>
<evidence type="ECO:0000256" key="12">
    <source>
        <dbReference type="ARBA" id="ARBA00023268"/>
    </source>
</evidence>
<keyword evidence="7 15" id="KW-0540">Nuclease</keyword>
<organism evidence="17 18">
    <name type="scientific">Candidatus Nitrosomarinus catalinensis</name>
    <dbReference type="NCBI Taxonomy" id="1898749"/>
    <lineage>
        <taxon>Archaea</taxon>
        <taxon>Nitrososphaerota</taxon>
        <taxon>Nitrososphaeria</taxon>
        <taxon>Nitrosopumilales</taxon>
        <taxon>Nitrosopumilaceae</taxon>
        <taxon>Candidatus Nitrosomarinus</taxon>
    </lineage>
</organism>
<keyword evidence="12 15" id="KW-0511">Multifunctional enzyme</keyword>
<evidence type="ECO:0000256" key="2">
    <source>
        <dbReference type="ARBA" id="ARBA00006035"/>
    </source>
</evidence>
<evidence type="ECO:0000256" key="8">
    <source>
        <dbReference type="ARBA" id="ARBA00022801"/>
    </source>
</evidence>
<gene>
    <name evidence="15 17" type="primary">polB</name>
    <name evidence="17" type="ORF">NMSP_0002</name>
</gene>
<dbReference type="GO" id="GO:0003887">
    <property type="term" value="F:DNA-directed DNA polymerase activity"/>
    <property type="evidence" value="ECO:0007669"/>
    <property type="project" value="UniProtKB-UniRule"/>
</dbReference>
<keyword evidence="9 15" id="KW-0269">Exonuclease</keyword>
<evidence type="ECO:0000256" key="3">
    <source>
        <dbReference type="ARBA" id="ARBA00011315"/>
    </source>
</evidence>
<dbReference type="GO" id="GO:0008310">
    <property type="term" value="F:single-stranded DNA 3'-5' DNA exonuclease activity"/>
    <property type="evidence" value="ECO:0007669"/>
    <property type="project" value="UniProtKB-EC"/>
</dbReference>
<proteinExistence type="inferred from homology"/>
<dbReference type="GeneID" id="32900508"/>
<reference evidence="17 18" key="1">
    <citation type="journal article" date="2017" name="Environ. Microbiol.">
        <title>Genome and epigenome of a novel marine Thaumarchaeota strain suggest viral infection, phosphorothioation DNA modification and multiple restriction systems.</title>
        <authorList>
            <person name="Ahlgren N.A."/>
            <person name="Chen Y."/>
            <person name="Needham D.M."/>
            <person name="Parada A.E."/>
            <person name="Sachdeva R."/>
            <person name="Trinh V."/>
            <person name="Chen T."/>
            <person name="Fuhrman J.A."/>
        </authorList>
    </citation>
    <scope>NUCLEOTIDE SEQUENCE [LARGE SCALE GENOMIC DNA]</scope>
    <source>
        <strain evidence="17 18">SPOT01</strain>
    </source>
</reference>
<keyword evidence="6 15" id="KW-0235">DNA replication</keyword>
<keyword evidence="5 15" id="KW-0548">Nucleotidyltransferase</keyword>
<comment type="catalytic activity">
    <reaction evidence="14 15">
        <text>DNA(n) + a 2'-deoxyribonucleoside 5'-triphosphate = DNA(n+1) + diphosphate</text>
        <dbReference type="Rhea" id="RHEA:22508"/>
        <dbReference type="Rhea" id="RHEA-COMP:17339"/>
        <dbReference type="Rhea" id="RHEA-COMP:17340"/>
        <dbReference type="ChEBI" id="CHEBI:33019"/>
        <dbReference type="ChEBI" id="CHEBI:61560"/>
        <dbReference type="ChEBI" id="CHEBI:173112"/>
        <dbReference type="EC" id="2.7.7.7"/>
    </reaction>
</comment>
<evidence type="ECO:0000313" key="17">
    <source>
        <dbReference type="EMBL" id="ARS63637.1"/>
    </source>
</evidence>
<comment type="subunit">
    <text evidence="3 15">Heterodimer of a large subunit and a small subunit.</text>
</comment>
<dbReference type="GO" id="GO:0006271">
    <property type="term" value="P:DNA strand elongation involved in DNA replication"/>
    <property type="evidence" value="ECO:0007669"/>
    <property type="project" value="TreeGrafter"/>
</dbReference>
<evidence type="ECO:0000256" key="4">
    <source>
        <dbReference type="ARBA" id="ARBA00022679"/>
    </source>
</evidence>
<dbReference type="FunFam" id="3.60.21.50:FF:000003">
    <property type="entry name" value="DNA polymerase II small subunit"/>
    <property type="match status" value="1"/>
</dbReference>
<accession>A0A2Z2HHB5</accession>
<dbReference type="EMBL" id="CP021324">
    <property type="protein sequence ID" value="ARS63637.1"/>
    <property type="molecule type" value="Genomic_DNA"/>
</dbReference>
<dbReference type="RefSeq" id="WP_086906888.1">
    <property type="nucleotide sequence ID" value="NZ_CP021324.1"/>
</dbReference>
<evidence type="ECO:0000313" key="18">
    <source>
        <dbReference type="Proteomes" id="UP000249949"/>
    </source>
</evidence>
<name>A0A2Z2HHB5_9ARCH</name>
<comment type="function">
    <text evidence="13 15">Possesses two activities: a DNA synthesis (polymerase) and an exonucleolytic activity that degrades single-stranded DNA in the 3' to 5' direction. Has a template-primer preference which is characteristic of a replicative DNA polymerase.</text>
</comment>
<keyword evidence="18" id="KW-1185">Reference proteome</keyword>
<comment type="catalytic activity">
    <reaction evidence="1 15">
        <text>Exonucleolytic cleavage in the 3'- to 5'-direction to yield nucleoside 5'-phosphates.</text>
        <dbReference type="EC" id="3.1.11.1"/>
    </reaction>
</comment>
<evidence type="ECO:0000256" key="7">
    <source>
        <dbReference type="ARBA" id="ARBA00022722"/>
    </source>
</evidence>
<dbReference type="PIRSF" id="PIRSF000803">
    <property type="entry name" value="Arc_Pol2_small"/>
    <property type="match status" value="1"/>
</dbReference>
<keyword evidence="10 15" id="KW-0239">DNA-directed DNA polymerase</keyword>
<dbReference type="EC" id="2.7.7.7" evidence="15"/>
<protein>
    <recommendedName>
        <fullName evidence="15">DNA polymerase II small subunit</fullName>
        <shortName evidence="15">Pol II</shortName>
        <ecNumber evidence="15">2.7.7.7</ecNumber>
    </recommendedName>
    <alternativeName>
        <fullName evidence="15">Exodeoxyribonuclease small subunit</fullName>
        <ecNumber evidence="15">3.1.11.1</ecNumber>
    </alternativeName>
</protein>
<dbReference type="KEGG" id="nct:NMSP_0002"/>
<keyword evidence="4 15" id="KW-0808">Transferase</keyword>
<dbReference type="InterPro" id="IPR024826">
    <property type="entry name" value="DNA_pol_delta/II_ssu"/>
</dbReference>
<dbReference type="EC" id="3.1.11.1" evidence="15"/>
<evidence type="ECO:0000256" key="6">
    <source>
        <dbReference type="ARBA" id="ARBA00022705"/>
    </source>
</evidence>
<evidence type="ECO:0000259" key="16">
    <source>
        <dbReference type="Pfam" id="PF04042"/>
    </source>
</evidence>
<evidence type="ECO:0000256" key="5">
    <source>
        <dbReference type="ARBA" id="ARBA00022695"/>
    </source>
</evidence>
<evidence type="ECO:0000256" key="14">
    <source>
        <dbReference type="ARBA" id="ARBA00049244"/>
    </source>
</evidence>
<evidence type="ECO:0000256" key="9">
    <source>
        <dbReference type="ARBA" id="ARBA00022839"/>
    </source>
</evidence>
<keyword evidence="8 15" id="KW-0378">Hydrolase</keyword>
<dbReference type="SUPFAM" id="SSF56300">
    <property type="entry name" value="Metallo-dependent phosphatases"/>
    <property type="match status" value="1"/>
</dbReference>
<feature type="domain" description="DNA polymerase alpha/delta/epsilon subunit B" evidence="16">
    <location>
        <begin position="224"/>
        <end position="423"/>
    </location>
</feature>
<dbReference type="OrthoDB" id="372039at2157"/>
<dbReference type="GO" id="GO:0006308">
    <property type="term" value="P:DNA catabolic process"/>
    <property type="evidence" value="ECO:0007669"/>
    <property type="project" value="UniProtKB-UniRule"/>
</dbReference>